<evidence type="ECO:0000313" key="3">
    <source>
        <dbReference type="Proteomes" id="UP001144256"/>
    </source>
</evidence>
<keyword evidence="1" id="KW-0472">Membrane</keyword>
<organism evidence="2 3">
    <name type="scientific">Vallitalea longa</name>
    <dbReference type="NCBI Taxonomy" id="2936439"/>
    <lineage>
        <taxon>Bacteria</taxon>
        <taxon>Bacillati</taxon>
        <taxon>Bacillota</taxon>
        <taxon>Clostridia</taxon>
        <taxon>Lachnospirales</taxon>
        <taxon>Vallitaleaceae</taxon>
        <taxon>Vallitalea</taxon>
    </lineage>
</organism>
<comment type="caution">
    <text evidence="2">The sequence shown here is derived from an EMBL/GenBank/DDBJ whole genome shotgun (WGS) entry which is preliminary data.</text>
</comment>
<evidence type="ECO:0000256" key="1">
    <source>
        <dbReference type="SAM" id="Phobius"/>
    </source>
</evidence>
<dbReference type="Proteomes" id="UP001144256">
    <property type="component" value="Unassembled WGS sequence"/>
</dbReference>
<dbReference type="AlphaFoldDB" id="A0A9W6DG24"/>
<keyword evidence="1" id="KW-0812">Transmembrane</keyword>
<name>A0A9W6DG24_9FIRM</name>
<feature type="transmembrane region" description="Helical" evidence="1">
    <location>
        <begin position="12"/>
        <end position="32"/>
    </location>
</feature>
<keyword evidence="1" id="KW-1133">Transmembrane helix</keyword>
<sequence>MKEKLTALIEVRKIIAILVVILFIVLNITGSIDADKSYSVILMVVAFYFGKSTALDKPE</sequence>
<dbReference type="EMBL" id="BRLB01000014">
    <property type="protein sequence ID" value="GKX31170.1"/>
    <property type="molecule type" value="Genomic_DNA"/>
</dbReference>
<accession>A0A9W6DG24</accession>
<reference evidence="2" key="1">
    <citation type="submission" date="2022-06" db="EMBL/GenBank/DDBJ databases">
        <title>Vallitalea longa sp. nov., an anaerobic bacterium isolated from marine sediment.</title>
        <authorList>
            <person name="Hirano S."/>
            <person name="Terahara T."/>
            <person name="Mori K."/>
            <person name="Hamada M."/>
            <person name="Matsumoto R."/>
            <person name="Kobayashi T."/>
        </authorList>
    </citation>
    <scope>NUCLEOTIDE SEQUENCE</scope>
    <source>
        <strain evidence="2">SH18-1</strain>
    </source>
</reference>
<evidence type="ECO:0000313" key="2">
    <source>
        <dbReference type="EMBL" id="GKX31170.1"/>
    </source>
</evidence>
<keyword evidence="3" id="KW-1185">Reference proteome</keyword>
<protein>
    <submittedName>
        <fullName evidence="2">Uncharacterized protein</fullName>
    </submittedName>
</protein>
<gene>
    <name evidence="2" type="ORF">SH1V18_36500</name>
</gene>
<proteinExistence type="predicted"/>